<dbReference type="EMBL" id="JAAHFQ010000416">
    <property type="protein sequence ID" value="NER29704.1"/>
    <property type="molecule type" value="Genomic_DNA"/>
</dbReference>
<dbReference type="Gene3D" id="2.30.260.10">
    <property type="entry name" value="putative xylanase like domain"/>
    <property type="match status" value="1"/>
</dbReference>
<proteinExistence type="predicted"/>
<organism evidence="1">
    <name type="scientific">Symploca sp. SIO1C4</name>
    <dbReference type="NCBI Taxonomy" id="2607765"/>
    <lineage>
        <taxon>Bacteria</taxon>
        <taxon>Bacillati</taxon>
        <taxon>Cyanobacteriota</taxon>
        <taxon>Cyanophyceae</taxon>
        <taxon>Coleofasciculales</taxon>
        <taxon>Coleofasciculaceae</taxon>
        <taxon>Symploca</taxon>
    </lineage>
</organism>
<evidence type="ECO:0000313" key="1">
    <source>
        <dbReference type="EMBL" id="NER29704.1"/>
    </source>
</evidence>
<protein>
    <submittedName>
        <fullName evidence="1">DUF1460 domain-containing protein</fullName>
    </submittedName>
</protein>
<sequence>MLKTLGITVVLPALTFSATWGFTPPSKVIPNLDTLSLISEQAGEKKQPRNIIFNPHHTLGFVSLKQEVSEAENKDNFQRLIEVAIARHLYQLSMGEIIQAIAEEFLGKAYKAGLLDKSTQETLTISLTEFDCVLFVETVLAIARNLALQDYSYQTFTNHIRNQRYLNGQLDGYCSRLHYFSVWIDDNQKRGTIKNIVPELGGIFLKKKLNFMSTHRHRYRRLRDNDANYRCIVEMEANLDPVSIDYIPHSQIRNTYSLLQPGDIIGIATNISGLDVTHTGLVYRFPDGNLGLIHASPIGEVTIARDLHRYVGNVNNAIGILVARPLDPRFLSPVNQ</sequence>
<dbReference type="SUPFAM" id="SSF54001">
    <property type="entry name" value="Cysteine proteinases"/>
    <property type="match status" value="1"/>
</dbReference>
<dbReference type="AlphaFoldDB" id="A0A6B3NI62"/>
<name>A0A6B3NI62_9CYAN</name>
<reference evidence="1" key="1">
    <citation type="submission" date="2019-11" db="EMBL/GenBank/DDBJ databases">
        <title>Genomic insights into an expanded diversity of filamentous marine cyanobacteria reveals the extraordinary biosynthetic potential of Moorea and Okeania.</title>
        <authorList>
            <person name="Ferreira Leao T."/>
            <person name="Wang M."/>
            <person name="Moss N."/>
            <person name="Da Silva R."/>
            <person name="Sanders J."/>
            <person name="Nurk S."/>
            <person name="Gurevich A."/>
            <person name="Humphrey G."/>
            <person name="Reher R."/>
            <person name="Zhu Q."/>
            <person name="Belda-Ferre P."/>
            <person name="Glukhov E."/>
            <person name="Rex R."/>
            <person name="Dorrestein P.C."/>
            <person name="Knight R."/>
            <person name="Pevzner P."/>
            <person name="Gerwick W.H."/>
            <person name="Gerwick L."/>
        </authorList>
    </citation>
    <scope>NUCLEOTIDE SEQUENCE</scope>
    <source>
        <strain evidence="1">SIO1C4</strain>
    </source>
</reference>
<dbReference type="Pfam" id="PF07313">
    <property type="entry name" value="AmiA-like"/>
    <property type="match status" value="1"/>
</dbReference>
<gene>
    <name evidence="1" type="ORF">F6J89_19325</name>
</gene>
<dbReference type="InterPro" id="IPR010846">
    <property type="entry name" value="AmiA-like"/>
</dbReference>
<dbReference type="InterPro" id="IPR038765">
    <property type="entry name" value="Papain-like_cys_pep_sf"/>
</dbReference>
<accession>A0A6B3NI62</accession>
<dbReference type="Gene3D" id="1.10.3670.10">
    <property type="entry name" value="Putative xylanase like domain"/>
    <property type="match status" value="1"/>
</dbReference>
<comment type="caution">
    <text evidence="1">The sequence shown here is derived from an EMBL/GenBank/DDBJ whole genome shotgun (WGS) entry which is preliminary data.</text>
</comment>